<dbReference type="CDD" id="cd06664">
    <property type="entry name" value="IscU_like"/>
    <property type="match status" value="1"/>
</dbReference>
<proteinExistence type="predicted"/>
<evidence type="ECO:0000259" key="1">
    <source>
        <dbReference type="Pfam" id="PF01592"/>
    </source>
</evidence>
<dbReference type="OrthoDB" id="7857113at2"/>
<dbReference type="GO" id="GO:0005506">
    <property type="term" value="F:iron ion binding"/>
    <property type="evidence" value="ECO:0007669"/>
    <property type="project" value="InterPro"/>
</dbReference>
<organism evidence="2 3">
    <name type="scientific">Emcibacter nanhaiensis</name>
    <dbReference type="NCBI Taxonomy" id="1505037"/>
    <lineage>
        <taxon>Bacteria</taxon>
        <taxon>Pseudomonadati</taxon>
        <taxon>Pseudomonadota</taxon>
        <taxon>Alphaproteobacteria</taxon>
        <taxon>Emcibacterales</taxon>
        <taxon>Emcibacteraceae</taxon>
        <taxon>Emcibacter</taxon>
    </lineage>
</organism>
<dbReference type="GO" id="GO:0016226">
    <property type="term" value="P:iron-sulfur cluster assembly"/>
    <property type="evidence" value="ECO:0007669"/>
    <property type="project" value="InterPro"/>
</dbReference>
<gene>
    <name evidence="2" type="ORF">FIV46_00865</name>
</gene>
<accession>A0A501PQD1</accession>
<dbReference type="Gene3D" id="3.90.1010.10">
    <property type="match status" value="1"/>
</dbReference>
<keyword evidence="3" id="KW-1185">Reference proteome</keyword>
<dbReference type="Proteomes" id="UP000319148">
    <property type="component" value="Unassembled WGS sequence"/>
</dbReference>
<evidence type="ECO:0000313" key="3">
    <source>
        <dbReference type="Proteomes" id="UP000319148"/>
    </source>
</evidence>
<comment type="caution">
    <text evidence="2">The sequence shown here is derived from an EMBL/GenBank/DDBJ whole genome shotgun (WGS) entry which is preliminary data.</text>
</comment>
<name>A0A501PQD1_9PROT</name>
<dbReference type="InterPro" id="IPR002871">
    <property type="entry name" value="NIF_FeS_clus_asmbl_NifU_N"/>
</dbReference>
<dbReference type="GO" id="GO:0051536">
    <property type="term" value="F:iron-sulfur cluster binding"/>
    <property type="evidence" value="ECO:0007669"/>
    <property type="project" value="InterPro"/>
</dbReference>
<protein>
    <submittedName>
        <fullName evidence="2">Iron-sulfur cluster assembly scaffold protein</fullName>
    </submittedName>
</protein>
<dbReference type="Pfam" id="PF01592">
    <property type="entry name" value="NifU_N"/>
    <property type="match status" value="1"/>
</dbReference>
<dbReference type="RefSeq" id="WP_139937913.1">
    <property type="nucleotide sequence ID" value="NZ_JBHSYP010000022.1"/>
</dbReference>
<dbReference type="SUPFAM" id="SSF82649">
    <property type="entry name" value="SufE/NifU"/>
    <property type="match status" value="1"/>
</dbReference>
<reference evidence="3" key="1">
    <citation type="submission" date="2019-06" db="EMBL/GenBank/DDBJ databases">
        <title>The complete genome of Emcibacter congregatus ZYLT.</title>
        <authorList>
            <person name="Zhao Z."/>
        </authorList>
    </citation>
    <scope>NUCLEOTIDE SEQUENCE [LARGE SCALE GENOMIC DNA]</scope>
    <source>
        <strain evidence="3">MCCC 1A06723</strain>
    </source>
</reference>
<evidence type="ECO:0000313" key="2">
    <source>
        <dbReference type="EMBL" id="TPD62663.1"/>
    </source>
</evidence>
<feature type="domain" description="NIF system FeS cluster assembly NifU N-terminal" evidence="1">
    <location>
        <begin position="6"/>
        <end position="89"/>
    </location>
</feature>
<dbReference type="EMBL" id="VFIY01000004">
    <property type="protein sequence ID" value="TPD62663.1"/>
    <property type="molecule type" value="Genomic_DNA"/>
</dbReference>
<dbReference type="AlphaFoldDB" id="A0A501PQD1"/>
<sequence>MIDKLYQKAILSQAARATGHGRPADSDISYTLQNPLCGDRITVHLSLENNRISSMGHETKACVLCQANAALLAETAPGETVESLEQVQSLLLEGLESDALENVDWPAEKWQQLSIFSPVAEHKNRYRCVTLPFEALIRAMSGETDD</sequence>